<gene>
    <name evidence="2" type="ORF">BDBG_04407</name>
</gene>
<evidence type="ECO:0000259" key="1">
    <source>
        <dbReference type="Pfam" id="PF12804"/>
    </source>
</evidence>
<dbReference type="OrthoDB" id="20872at2759"/>
<dbReference type="Proteomes" id="UP000002038">
    <property type="component" value="Unassembled WGS sequence"/>
</dbReference>
<dbReference type="InterPro" id="IPR025877">
    <property type="entry name" value="MobA-like_NTP_Trfase"/>
</dbReference>
<proteinExistence type="predicted"/>
<dbReference type="VEuPathDB" id="FungiDB:BDBG_04407"/>
<feature type="domain" description="MobA-like NTP transferase" evidence="1">
    <location>
        <begin position="5"/>
        <end position="53"/>
    </location>
</feature>
<dbReference type="Gene3D" id="3.90.550.10">
    <property type="entry name" value="Spore Coat Polysaccharide Biosynthesis Protein SpsA, Chain A"/>
    <property type="match status" value="1"/>
</dbReference>
<organism evidence="2 3">
    <name type="scientific">Blastomyces gilchristii (strain SLH14081)</name>
    <name type="common">Blastomyces dermatitidis</name>
    <dbReference type="NCBI Taxonomy" id="559298"/>
    <lineage>
        <taxon>Eukaryota</taxon>
        <taxon>Fungi</taxon>
        <taxon>Dikarya</taxon>
        <taxon>Ascomycota</taxon>
        <taxon>Pezizomycotina</taxon>
        <taxon>Eurotiomycetes</taxon>
        <taxon>Eurotiomycetidae</taxon>
        <taxon>Onygenales</taxon>
        <taxon>Ajellomycetaceae</taxon>
        <taxon>Blastomyces</taxon>
    </lineage>
</organism>
<name>A0A179UKY2_BLAGS</name>
<evidence type="ECO:0000313" key="2">
    <source>
        <dbReference type="EMBL" id="OAT08463.1"/>
    </source>
</evidence>
<dbReference type="KEGG" id="bgh:BDBG_04407"/>
<accession>A0A179UKY2</accession>
<dbReference type="AlphaFoldDB" id="A0A179UKY2"/>
<dbReference type="InterPro" id="IPR029044">
    <property type="entry name" value="Nucleotide-diphossugar_trans"/>
</dbReference>
<keyword evidence="3" id="KW-1185">Reference proteome</keyword>
<dbReference type="RefSeq" id="XP_002625538.1">
    <property type="nucleotide sequence ID" value="XM_002625492.2"/>
</dbReference>
<dbReference type="SUPFAM" id="SSF53448">
    <property type="entry name" value="Nucleotide-diphospho-sugar transferases"/>
    <property type="match status" value="1"/>
</dbReference>
<dbReference type="EMBL" id="GG657454">
    <property type="protein sequence ID" value="OAT08463.1"/>
    <property type="molecule type" value="Genomic_DNA"/>
</dbReference>
<dbReference type="GO" id="GO:0016779">
    <property type="term" value="F:nucleotidyltransferase activity"/>
    <property type="evidence" value="ECO:0007669"/>
    <property type="project" value="UniProtKB-ARBA"/>
</dbReference>
<reference evidence="3" key="1">
    <citation type="journal article" date="2015" name="PLoS Genet.">
        <title>The dynamic genome and transcriptome of the human fungal pathogen Blastomyces and close relative Emmonsia.</title>
        <authorList>
            <person name="Munoz J.F."/>
            <person name="Gauthier G.M."/>
            <person name="Desjardins C.A."/>
            <person name="Gallo J.E."/>
            <person name="Holder J."/>
            <person name="Sullivan T.D."/>
            <person name="Marty A.J."/>
            <person name="Carmen J.C."/>
            <person name="Chen Z."/>
            <person name="Ding L."/>
            <person name="Gujja S."/>
            <person name="Magrini V."/>
            <person name="Misas E."/>
            <person name="Mitreva M."/>
            <person name="Priest M."/>
            <person name="Saif S."/>
            <person name="Whiston E.A."/>
            <person name="Young S."/>
            <person name="Zeng Q."/>
            <person name="Goldman W.E."/>
            <person name="Mardis E.R."/>
            <person name="Taylor J.W."/>
            <person name="McEwen J.G."/>
            <person name="Clay O.K."/>
            <person name="Klein B.S."/>
            <person name="Cuomo C.A."/>
        </authorList>
    </citation>
    <scope>NUCLEOTIDE SEQUENCE [LARGE SCALE GENOMIC DNA]</scope>
    <source>
        <strain evidence="3">SLH14081</strain>
    </source>
</reference>
<evidence type="ECO:0000313" key="3">
    <source>
        <dbReference type="Proteomes" id="UP000002038"/>
    </source>
</evidence>
<sequence>MPLQALILAGGQSSRIGARKELLRLTSNSPPLFLHLALVLKRACPELDVVHVSLKDRTGTLRQTLTCYRNAQGHYEPPFAIWTPAALGILDANMKWGNTGPRIVIQELDSRGLGELRVVVVVVPREEM</sequence>
<protein>
    <recommendedName>
        <fullName evidence="1">MobA-like NTP transferase domain-containing protein</fullName>
    </recommendedName>
</protein>
<dbReference type="Pfam" id="PF12804">
    <property type="entry name" value="NTP_transf_3"/>
    <property type="match status" value="1"/>
</dbReference>
<dbReference type="GeneID" id="8505066"/>